<dbReference type="KEGG" id="ptan:CRYO30217_00671"/>
<evidence type="ECO:0000313" key="2">
    <source>
        <dbReference type="EMBL" id="CAG5078439.1"/>
    </source>
</evidence>
<accession>A0A916JKL6</accession>
<evidence type="ECO:0000313" key="3">
    <source>
        <dbReference type="Proteomes" id="UP000683507"/>
    </source>
</evidence>
<protein>
    <submittedName>
        <fullName evidence="2">Uncharacterized protein</fullName>
    </submittedName>
</protein>
<dbReference type="RefSeq" id="WP_258540900.1">
    <property type="nucleotide sequence ID" value="NZ_OU015584.1"/>
</dbReference>
<sequence>MDLGKIIANVFVAGVSTGVPTVLIFGVLLLMDDISGKGLDGSDQAAKAGFYLITPVLFGVVGMIVQFILMAVYRSNRGKSYQLILFVAVTIFLSVVTALMWYVLLKVPKLNEFKLFWILLAVSSSYFLVSQTIFVLFERFWFNSQPS</sequence>
<feature type="transmembrane region" description="Helical" evidence="1">
    <location>
        <begin position="50"/>
        <end position="71"/>
    </location>
</feature>
<proteinExistence type="predicted"/>
<feature type="transmembrane region" description="Helical" evidence="1">
    <location>
        <begin position="116"/>
        <end position="137"/>
    </location>
</feature>
<name>A0A916JKL6_9FLAO</name>
<keyword evidence="1" id="KW-0812">Transmembrane</keyword>
<feature type="transmembrane region" description="Helical" evidence="1">
    <location>
        <begin position="7"/>
        <end position="30"/>
    </location>
</feature>
<organism evidence="2 3">
    <name type="scientific">Parvicella tangerina</name>
    <dbReference type="NCBI Taxonomy" id="2829795"/>
    <lineage>
        <taxon>Bacteria</taxon>
        <taxon>Pseudomonadati</taxon>
        <taxon>Bacteroidota</taxon>
        <taxon>Flavobacteriia</taxon>
        <taxon>Flavobacteriales</taxon>
        <taxon>Parvicellaceae</taxon>
        <taxon>Parvicella</taxon>
    </lineage>
</organism>
<dbReference type="Proteomes" id="UP000683507">
    <property type="component" value="Chromosome"/>
</dbReference>
<dbReference type="AlphaFoldDB" id="A0A916JKL6"/>
<gene>
    <name evidence="2" type="ORF">CRYO30217_00671</name>
</gene>
<keyword evidence="3" id="KW-1185">Reference proteome</keyword>
<evidence type="ECO:0000256" key="1">
    <source>
        <dbReference type="SAM" id="Phobius"/>
    </source>
</evidence>
<dbReference type="EMBL" id="OU015584">
    <property type="protein sequence ID" value="CAG5078439.1"/>
    <property type="molecule type" value="Genomic_DNA"/>
</dbReference>
<reference evidence="2" key="1">
    <citation type="submission" date="2021-04" db="EMBL/GenBank/DDBJ databases">
        <authorList>
            <person name="Rodrigo-Torres L."/>
            <person name="Arahal R. D."/>
            <person name="Lucena T."/>
        </authorList>
    </citation>
    <scope>NUCLEOTIDE SEQUENCE</scope>
    <source>
        <strain evidence="2">AS29M-1</strain>
    </source>
</reference>
<feature type="transmembrane region" description="Helical" evidence="1">
    <location>
        <begin position="83"/>
        <end position="104"/>
    </location>
</feature>
<keyword evidence="1" id="KW-0472">Membrane</keyword>
<keyword evidence="1" id="KW-1133">Transmembrane helix</keyword>